<name>A0ABN1EH45_9PROT</name>
<gene>
    <name evidence="2" type="ORF">GCM10008942_13470</name>
</gene>
<reference evidence="2 3" key="1">
    <citation type="journal article" date="2019" name="Int. J. Syst. Evol. Microbiol.">
        <title>The Global Catalogue of Microorganisms (GCM) 10K type strain sequencing project: providing services to taxonomists for standard genome sequencing and annotation.</title>
        <authorList>
            <consortium name="The Broad Institute Genomics Platform"/>
            <consortium name="The Broad Institute Genome Sequencing Center for Infectious Disease"/>
            <person name="Wu L."/>
            <person name="Ma J."/>
        </authorList>
    </citation>
    <scope>NUCLEOTIDE SEQUENCE [LARGE SCALE GENOMIC DNA]</scope>
    <source>
        <strain evidence="2 3">JCM 15089</strain>
    </source>
</reference>
<accession>A0ABN1EH45</accession>
<sequence length="172" mass="17789">MKITHFAGTVVLALLLGACATSSTKPTVLQAMSAEQVQTLKLKTITATAAPGVVMTASDFERIVMKVKNELSATTPGILIDPTSPEAAAASEMKLNFTQYDAGSAFARAMLIGLGQIHVDADIQILDPSGATTGKYQVSKDFALGGVAGASTSIQDVEDGFAKSVAEIVKKN</sequence>
<dbReference type="EMBL" id="BAAADD010000003">
    <property type="protein sequence ID" value="GAA0566347.1"/>
    <property type="molecule type" value="Genomic_DNA"/>
</dbReference>
<dbReference type="InterPro" id="IPR025522">
    <property type="entry name" value="DUF4410"/>
</dbReference>
<dbReference type="Pfam" id="PF14366">
    <property type="entry name" value="DUF4410"/>
    <property type="match status" value="1"/>
</dbReference>
<evidence type="ECO:0000313" key="3">
    <source>
        <dbReference type="Proteomes" id="UP001499951"/>
    </source>
</evidence>
<organism evidence="2 3">
    <name type="scientific">Rhizomicrobium electricum</name>
    <dbReference type="NCBI Taxonomy" id="480070"/>
    <lineage>
        <taxon>Bacteria</taxon>
        <taxon>Pseudomonadati</taxon>
        <taxon>Pseudomonadota</taxon>
        <taxon>Alphaproteobacteria</taxon>
        <taxon>Micropepsales</taxon>
        <taxon>Micropepsaceae</taxon>
        <taxon>Rhizomicrobium</taxon>
    </lineage>
</organism>
<dbReference type="PROSITE" id="PS51257">
    <property type="entry name" value="PROKAR_LIPOPROTEIN"/>
    <property type="match status" value="1"/>
</dbReference>
<evidence type="ECO:0000313" key="2">
    <source>
        <dbReference type="EMBL" id="GAA0566347.1"/>
    </source>
</evidence>
<keyword evidence="1" id="KW-0732">Signal</keyword>
<keyword evidence="3" id="KW-1185">Reference proteome</keyword>
<feature type="chain" id="PRO_5046725881" description="DUF4410 domain-containing protein" evidence="1">
    <location>
        <begin position="21"/>
        <end position="172"/>
    </location>
</feature>
<dbReference type="RefSeq" id="WP_166933243.1">
    <property type="nucleotide sequence ID" value="NZ_BAAADD010000003.1"/>
</dbReference>
<comment type="caution">
    <text evidence="2">The sequence shown here is derived from an EMBL/GenBank/DDBJ whole genome shotgun (WGS) entry which is preliminary data.</text>
</comment>
<proteinExistence type="predicted"/>
<feature type="signal peptide" evidence="1">
    <location>
        <begin position="1"/>
        <end position="20"/>
    </location>
</feature>
<evidence type="ECO:0000256" key="1">
    <source>
        <dbReference type="SAM" id="SignalP"/>
    </source>
</evidence>
<protein>
    <recommendedName>
        <fullName evidence="4">DUF4410 domain-containing protein</fullName>
    </recommendedName>
</protein>
<evidence type="ECO:0008006" key="4">
    <source>
        <dbReference type="Google" id="ProtNLM"/>
    </source>
</evidence>
<dbReference type="Proteomes" id="UP001499951">
    <property type="component" value="Unassembled WGS sequence"/>
</dbReference>